<dbReference type="Pfam" id="PF01432">
    <property type="entry name" value="Peptidase_M3"/>
    <property type="match status" value="1"/>
</dbReference>
<gene>
    <name evidence="9" type="ORF">FLSS-22_0005</name>
</gene>
<keyword evidence="2" id="KW-0645">Protease</keyword>
<dbReference type="Pfam" id="PF08439">
    <property type="entry name" value="Peptidase_M3_N"/>
    <property type="match status" value="1"/>
</dbReference>
<accession>M1P1P2</accession>
<protein>
    <submittedName>
        <fullName evidence="9">Oligoendopeptidase F</fullName>
        <ecNumber evidence="9">3.4.24.-</ecNumber>
    </submittedName>
</protein>
<dbReference type="CDD" id="cd09608">
    <property type="entry name" value="M3B_PepF"/>
    <property type="match status" value="1"/>
</dbReference>
<evidence type="ECO:0000259" key="7">
    <source>
        <dbReference type="Pfam" id="PF01432"/>
    </source>
</evidence>
<feature type="domain" description="Peptidase M3A/M3B catalytic" evidence="7">
    <location>
        <begin position="204"/>
        <end position="582"/>
    </location>
</feature>
<dbReference type="EMBL" id="JX684088">
    <property type="protein sequence ID" value="AGF93311.1"/>
    <property type="molecule type" value="Genomic_DNA"/>
</dbReference>
<dbReference type="Gene3D" id="1.10.1370.20">
    <property type="entry name" value="Oligoendopeptidase f, C-terminal domain"/>
    <property type="match status" value="1"/>
</dbReference>
<dbReference type="Gene3D" id="1.20.140.70">
    <property type="entry name" value="Oligopeptidase f, N-terminal domain"/>
    <property type="match status" value="1"/>
</dbReference>
<dbReference type="GO" id="GO:0006508">
    <property type="term" value="P:proteolysis"/>
    <property type="evidence" value="ECO:0007669"/>
    <property type="project" value="UniProtKB-KW"/>
</dbReference>
<evidence type="ECO:0000256" key="6">
    <source>
        <dbReference type="ARBA" id="ARBA00023049"/>
    </source>
</evidence>
<keyword evidence="5" id="KW-0862">Zinc</keyword>
<dbReference type="PANTHER" id="PTHR11804:SF84">
    <property type="entry name" value="SACCHAROLYSIN"/>
    <property type="match status" value="1"/>
</dbReference>
<comment type="cofactor">
    <cofactor evidence="1">
        <name>Zn(2+)</name>
        <dbReference type="ChEBI" id="CHEBI:29105"/>
    </cofactor>
</comment>
<dbReference type="NCBIfam" id="TIGR00181">
    <property type="entry name" value="pepF"/>
    <property type="match status" value="1"/>
</dbReference>
<sequence length="596" mass="68890">MEDVQERSELEPAYRWNLSSVFSSDQEWKEEFEAVEGRLEEFEEYSGRLLEDGETLLSALKLREEIFRKVDVIFSYAKMKSDEDTRNQEYQAMSSQARGLYSSARSACSFIEPELQSSSREEIAEMVANTPELEPYEHYFDDVMRLKPHTRSAEVEEVVADLEEVLAAPGEIYNYLTNADIEFPTVETPEGEEVKITLSNFVNLLKREDREFRHEVYDKFFSSFDSLSNTISVSYENSVKSDNKLARIRNYDSARESSLNENNIPLEVYDNLVKVVEDNLDSLHRHAELKRKALGYDELKMWDLYTPMSEEEIEDIPYEEAQEYVLDAVEPLGEDYKNDISQGFDSRWIDVYETPGKRAGAYSGGAYDTQPFILMNYQGDVSSLYTLAHELGHSMHSKLTSENQPYVYGDYSIFVAEVASTTHEALLTEHLLEEIEDPTFRVHVLDHFLEIFRSTLYRQTLFADFEHRVHEMVESGEGLNASRLNELYGSIKRKYYEPAEVDEKIEKEWMRIPHFYRAYYVYQYSTGVSAALALSRKILEGGESARENYLGTLKSGSSKYPLKALRDAGVDMSQPDTVSSALSLYDEYLDEMEELI</sequence>
<dbReference type="PANTHER" id="PTHR11804">
    <property type="entry name" value="PROTEASE M3 THIMET OLIGOPEPTIDASE-RELATED"/>
    <property type="match status" value="1"/>
</dbReference>
<evidence type="ECO:0000256" key="1">
    <source>
        <dbReference type="ARBA" id="ARBA00001947"/>
    </source>
</evidence>
<dbReference type="InterPro" id="IPR042088">
    <property type="entry name" value="OligoPept_F_C"/>
</dbReference>
<dbReference type="InterPro" id="IPR045090">
    <property type="entry name" value="Pept_M3A_M3B"/>
</dbReference>
<keyword evidence="3" id="KW-0479">Metal-binding</keyword>
<dbReference type="GO" id="GO:0004222">
    <property type="term" value="F:metalloendopeptidase activity"/>
    <property type="evidence" value="ECO:0007669"/>
    <property type="project" value="InterPro"/>
</dbReference>
<dbReference type="Gene3D" id="1.10.287.830">
    <property type="entry name" value="putative peptidase helix hairpin domain like"/>
    <property type="match status" value="1"/>
</dbReference>
<keyword evidence="6" id="KW-0482">Metalloprotease</keyword>
<evidence type="ECO:0000259" key="8">
    <source>
        <dbReference type="Pfam" id="PF08439"/>
    </source>
</evidence>
<dbReference type="GO" id="GO:0046872">
    <property type="term" value="F:metal ion binding"/>
    <property type="evidence" value="ECO:0007669"/>
    <property type="project" value="UniProtKB-KW"/>
</dbReference>
<dbReference type="InterPro" id="IPR013647">
    <property type="entry name" value="OligopepF_N_dom"/>
</dbReference>
<dbReference type="EC" id="3.4.24.-" evidence="9"/>
<evidence type="ECO:0000313" key="9">
    <source>
        <dbReference type="EMBL" id="AGF93311.1"/>
    </source>
</evidence>
<evidence type="ECO:0000256" key="3">
    <source>
        <dbReference type="ARBA" id="ARBA00022723"/>
    </source>
</evidence>
<feature type="domain" description="Oligopeptidase F N-terminal" evidence="8">
    <location>
        <begin position="114"/>
        <end position="183"/>
    </location>
</feature>
<evidence type="ECO:0000256" key="5">
    <source>
        <dbReference type="ARBA" id="ARBA00022833"/>
    </source>
</evidence>
<reference evidence="9" key="1">
    <citation type="journal article" date="2013" name="Syst. Appl. Microbiol.">
        <title>New insights into the archaeal diversity of a hypersaline microbial mat obtained by a metagenomic approach.</title>
        <authorList>
            <person name="Lopez-Lopez A."/>
            <person name="Richter M."/>
            <person name="Pena A."/>
            <person name="Tamames J."/>
            <person name="Rossello-Mora R."/>
        </authorList>
    </citation>
    <scope>NUCLEOTIDE SEQUENCE</scope>
</reference>
<evidence type="ECO:0000256" key="4">
    <source>
        <dbReference type="ARBA" id="ARBA00022801"/>
    </source>
</evidence>
<proteinExistence type="predicted"/>
<dbReference type="AlphaFoldDB" id="M1P1P2"/>
<name>M1P1P2_9ZZZZ</name>
<organism evidence="9">
    <name type="scientific">uncultured organism</name>
    <dbReference type="NCBI Taxonomy" id="155900"/>
    <lineage>
        <taxon>unclassified sequences</taxon>
        <taxon>environmental samples</taxon>
    </lineage>
</organism>
<dbReference type="GO" id="GO:0006518">
    <property type="term" value="P:peptide metabolic process"/>
    <property type="evidence" value="ECO:0007669"/>
    <property type="project" value="TreeGrafter"/>
</dbReference>
<keyword evidence="4 9" id="KW-0378">Hydrolase</keyword>
<evidence type="ECO:0000256" key="2">
    <source>
        <dbReference type="ARBA" id="ARBA00022670"/>
    </source>
</evidence>
<dbReference type="InterPro" id="IPR004438">
    <property type="entry name" value="Peptidase_M3B"/>
</dbReference>
<dbReference type="SUPFAM" id="SSF55486">
    <property type="entry name" value="Metalloproteases ('zincins'), catalytic domain"/>
    <property type="match status" value="1"/>
</dbReference>
<dbReference type="InterPro" id="IPR001567">
    <property type="entry name" value="Pept_M3A_M3B_dom"/>
</dbReference>